<evidence type="ECO:0000313" key="2">
    <source>
        <dbReference type="EMBL" id="ANS80479.1"/>
    </source>
</evidence>
<dbReference type="KEGG" id="serj:SGUI_3083"/>
<name>A0A1B1NGD2_9MICO</name>
<organism evidence="2 3">
    <name type="scientific">Serinicoccus hydrothermalis</name>
    <dbReference type="NCBI Taxonomy" id="1758689"/>
    <lineage>
        <taxon>Bacteria</taxon>
        <taxon>Bacillati</taxon>
        <taxon>Actinomycetota</taxon>
        <taxon>Actinomycetes</taxon>
        <taxon>Micrococcales</taxon>
        <taxon>Ornithinimicrobiaceae</taxon>
        <taxon>Serinicoccus</taxon>
    </lineage>
</organism>
<sequence>MTPAAQDPDDLSGGGVDPAGPVLGVWWLAVLGLLVAALLLLSSNLRAYGYALGATLGALALLRAVLPTARAGGLAVRGRWVDVATLLLLGAAVAVLASTLRIV</sequence>
<proteinExistence type="predicted"/>
<dbReference type="Pfam" id="PF11222">
    <property type="entry name" value="DUF3017"/>
    <property type="match status" value="1"/>
</dbReference>
<dbReference type="AlphaFoldDB" id="A0A1B1NGD2"/>
<protein>
    <recommendedName>
        <fullName evidence="4">Integral membrane protein</fullName>
    </recommendedName>
</protein>
<reference evidence="2 3" key="1">
    <citation type="submission" date="2016-03" db="EMBL/GenBank/DDBJ databases">
        <title>Shallow-sea hydrothermal system.</title>
        <authorList>
            <person name="Tang K."/>
        </authorList>
    </citation>
    <scope>NUCLEOTIDE SEQUENCE [LARGE SCALE GENOMIC DNA]</scope>
    <source>
        <strain evidence="2 3">JLT9</strain>
    </source>
</reference>
<feature type="transmembrane region" description="Helical" evidence="1">
    <location>
        <begin position="20"/>
        <end position="41"/>
    </location>
</feature>
<dbReference type="InterPro" id="IPR021385">
    <property type="entry name" value="DUF3017"/>
</dbReference>
<keyword evidence="1" id="KW-0472">Membrane</keyword>
<keyword evidence="1" id="KW-1133">Transmembrane helix</keyword>
<accession>A0A1B1NGD2</accession>
<gene>
    <name evidence="2" type="ORF">SGUI_3083</name>
</gene>
<evidence type="ECO:0000256" key="1">
    <source>
        <dbReference type="SAM" id="Phobius"/>
    </source>
</evidence>
<evidence type="ECO:0008006" key="4">
    <source>
        <dbReference type="Google" id="ProtNLM"/>
    </source>
</evidence>
<dbReference type="RefSeq" id="WP_066641847.1">
    <property type="nucleotide sequence ID" value="NZ_CP014989.1"/>
</dbReference>
<evidence type="ECO:0000313" key="3">
    <source>
        <dbReference type="Proteomes" id="UP000092482"/>
    </source>
</evidence>
<dbReference type="EMBL" id="CP014989">
    <property type="protein sequence ID" value="ANS80479.1"/>
    <property type="molecule type" value="Genomic_DNA"/>
</dbReference>
<keyword evidence="3" id="KW-1185">Reference proteome</keyword>
<dbReference type="STRING" id="1758689.SGUI_3083"/>
<feature type="transmembrane region" description="Helical" evidence="1">
    <location>
        <begin position="48"/>
        <end position="66"/>
    </location>
</feature>
<dbReference type="Proteomes" id="UP000092482">
    <property type="component" value="Chromosome"/>
</dbReference>
<feature type="transmembrane region" description="Helical" evidence="1">
    <location>
        <begin position="78"/>
        <end position="100"/>
    </location>
</feature>
<keyword evidence="1" id="KW-0812">Transmembrane</keyword>